<reference evidence="2" key="1">
    <citation type="journal article" date="2019" name="Int. J. Syst. Evol. Microbiol.">
        <title>The Global Catalogue of Microorganisms (GCM) 10K type strain sequencing project: providing services to taxonomists for standard genome sequencing and annotation.</title>
        <authorList>
            <consortium name="The Broad Institute Genomics Platform"/>
            <consortium name="The Broad Institute Genome Sequencing Center for Infectious Disease"/>
            <person name="Wu L."/>
            <person name="Ma J."/>
        </authorList>
    </citation>
    <scope>NUCLEOTIDE SEQUENCE [LARGE SCALE GENOMIC DNA]</scope>
    <source>
        <strain evidence="2">JCM 16908</strain>
    </source>
</reference>
<proteinExistence type="predicted"/>
<accession>A0ABP7HAP0</accession>
<sequence length="74" mass="7637">MSLLEPARPDSGWAIVHGLDLIGIRGGAPFGHPSRPLNNGAPPGIVSRHPIRARTLISGLVMPVAGLCLRLAAA</sequence>
<evidence type="ECO:0000313" key="2">
    <source>
        <dbReference type="Proteomes" id="UP001500888"/>
    </source>
</evidence>
<organism evidence="1 2">
    <name type="scientific">Sphaerisporangium flaviroseum</name>
    <dbReference type="NCBI Taxonomy" id="509199"/>
    <lineage>
        <taxon>Bacteria</taxon>
        <taxon>Bacillati</taxon>
        <taxon>Actinomycetota</taxon>
        <taxon>Actinomycetes</taxon>
        <taxon>Streptosporangiales</taxon>
        <taxon>Streptosporangiaceae</taxon>
        <taxon>Sphaerisporangium</taxon>
    </lineage>
</organism>
<gene>
    <name evidence="1" type="ORF">GCM10022226_05740</name>
</gene>
<dbReference type="EMBL" id="BAAAZR010000001">
    <property type="protein sequence ID" value="GAA3789792.1"/>
    <property type="molecule type" value="Genomic_DNA"/>
</dbReference>
<keyword evidence="2" id="KW-1185">Reference proteome</keyword>
<dbReference type="RefSeq" id="WP_344933795.1">
    <property type="nucleotide sequence ID" value="NZ_BAAAZR010000001.1"/>
</dbReference>
<protein>
    <submittedName>
        <fullName evidence="1">Uncharacterized protein</fullName>
    </submittedName>
</protein>
<name>A0ABP7HAP0_9ACTN</name>
<dbReference type="Proteomes" id="UP001500888">
    <property type="component" value="Unassembled WGS sequence"/>
</dbReference>
<comment type="caution">
    <text evidence="1">The sequence shown here is derived from an EMBL/GenBank/DDBJ whole genome shotgun (WGS) entry which is preliminary data.</text>
</comment>
<evidence type="ECO:0000313" key="1">
    <source>
        <dbReference type="EMBL" id="GAA3789792.1"/>
    </source>
</evidence>